<keyword evidence="1" id="KW-0472">Membrane</keyword>
<dbReference type="EMBL" id="VITK01000002">
    <property type="protein sequence ID" value="TWB04491.1"/>
    <property type="molecule type" value="Genomic_DNA"/>
</dbReference>
<name>A0A560E528_9BRAD</name>
<keyword evidence="3" id="KW-1185">Reference proteome</keyword>
<sequence length="117" mass="12877">MKQSDFRITILILCPVTAIYALAFVREVLRFMFVGSADKDDSRAVTLSFVLVSVLFTVVFSIGVIYSIYKFSIGTTMTPDDLKERLAWIETGLGGFMGLIVETLFGKLPPKADTPSG</sequence>
<evidence type="ECO:0000256" key="1">
    <source>
        <dbReference type="SAM" id="Phobius"/>
    </source>
</evidence>
<dbReference type="RefSeq" id="WP_145659590.1">
    <property type="nucleotide sequence ID" value="NZ_VITK01000002.1"/>
</dbReference>
<feature type="transmembrane region" description="Helical" evidence="1">
    <location>
        <begin position="6"/>
        <end position="25"/>
    </location>
</feature>
<feature type="transmembrane region" description="Helical" evidence="1">
    <location>
        <begin position="86"/>
        <end position="105"/>
    </location>
</feature>
<dbReference type="AlphaFoldDB" id="A0A560E528"/>
<keyword evidence="1" id="KW-0812">Transmembrane</keyword>
<dbReference type="Proteomes" id="UP000319949">
    <property type="component" value="Unassembled WGS sequence"/>
</dbReference>
<keyword evidence="1" id="KW-1133">Transmembrane helix</keyword>
<accession>A0A560E528</accession>
<protein>
    <submittedName>
        <fullName evidence="2">Uncharacterized protein</fullName>
    </submittedName>
</protein>
<organism evidence="2 3">
    <name type="scientific">Bradyrhizobium stylosanthis</name>
    <dbReference type="NCBI Taxonomy" id="1803665"/>
    <lineage>
        <taxon>Bacteria</taxon>
        <taxon>Pseudomonadati</taxon>
        <taxon>Pseudomonadota</taxon>
        <taxon>Alphaproteobacteria</taxon>
        <taxon>Hyphomicrobiales</taxon>
        <taxon>Nitrobacteraceae</taxon>
        <taxon>Bradyrhizobium</taxon>
    </lineage>
</organism>
<proteinExistence type="predicted"/>
<reference evidence="2 3" key="1">
    <citation type="submission" date="2019-06" db="EMBL/GenBank/DDBJ databases">
        <title>Genomic Encyclopedia of Type Strains, Phase IV (KMG-V): Genome sequencing to study the core and pangenomes of soil and plant-associated prokaryotes.</title>
        <authorList>
            <person name="Whitman W."/>
        </authorList>
    </citation>
    <scope>NUCLEOTIDE SEQUENCE [LARGE SCALE GENOMIC DNA]</scope>
    <source>
        <strain evidence="2 3">BR 510</strain>
    </source>
</reference>
<dbReference type="OrthoDB" id="9979417at2"/>
<comment type="caution">
    <text evidence="2">The sequence shown here is derived from an EMBL/GenBank/DDBJ whole genome shotgun (WGS) entry which is preliminary data.</text>
</comment>
<gene>
    <name evidence="2" type="ORF">FBZ96_102967</name>
</gene>
<evidence type="ECO:0000313" key="3">
    <source>
        <dbReference type="Proteomes" id="UP000319949"/>
    </source>
</evidence>
<evidence type="ECO:0000313" key="2">
    <source>
        <dbReference type="EMBL" id="TWB04491.1"/>
    </source>
</evidence>
<feature type="transmembrane region" description="Helical" evidence="1">
    <location>
        <begin position="45"/>
        <end position="66"/>
    </location>
</feature>